<feature type="domain" description="Cadherin" evidence="9">
    <location>
        <begin position="369"/>
        <end position="480"/>
    </location>
</feature>
<dbReference type="GO" id="GO:0045296">
    <property type="term" value="F:cadherin binding"/>
    <property type="evidence" value="ECO:0007669"/>
    <property type="project" value="TreeGrafter"/>
</dbReference>
<dbReference type="SUPFAM" id="SSF49313">
    <property type="entry name" value="Cadherin-like"/>
    <property type="match status" value="3"/>
</dbReference>
<feature type="domain" description="Cadherin" evidence="9">
    <location>
        <begin position="134"/>
        <end position="238"/>
    </location>
</feature>
<name>A0AA35PJ41_9SAUR</name>
<evidence type="ECO:0000256" key="8">
    <source>
        <dbReference type="SAM" id="SignalP"/>
    </source>
</evidence>
<dbReference type="PANTHER" id="PTHR24027:SF431">
    <property type="entry name" value="CADHERIN-RELATED FAMILY MEMBER 5-LIKE ISOFORM X1"/>
    <property type="match status" value="1"/>
</dbReference>
<dbReference type="GO" id="GO:0016477">
    <property type="term" value="P:cell migration"/>
    <property type="evidence" value="ECO:0007669"/>
    <property type="project" value="TreeGrafter"/>
</dbReference>
<gene>
    <name evidence="10" type="ORF">PODLI_1B018668</name>
</gene>
<dbReference type="EMBL" id="OX395135">
    <property type="protein sequence ID" value="CAI5786622.1"/>
    <property type="molecule type" value="Genomic_DNA"/>
</dbReference>
<evidence type="ECO:0000256" key="7">
    <source>
        <dbReference type="SAM" id="Phobius"/>
    </source>
</evidence>
<dbReference type="Proteomes" id="UP001178461">
    <property type="component" value="Chromosome 10"/>
</dbReference>
<feature type="domain" description="Cadherin" evidence="9">
    <location>
        <begin position="36"/>
        <end position="132"/>
    </location>
</feature>
<feature type="signal peptide" evidence="8">
    <location>
        <begin position="1"/>
        <end position="22"/>
    </location>
</feature>
<keyword evidence="7" id="KW-0812">Transmembrane</keyword>
<keyword evidence="4 7" id="KW-0472">Membrane</keyword>
<evidence type="ECO:0000256" key="6">
    <source>
        <dbReference type="SAM" id="MobiDB-lite"/>
    </source>
</evidence>
<keyword evidence="7" id="KW-1133">Transmembrane helix</keyword>
<feature type="domain" description="Cadherin" evidence="9">
    <location>
        <begin position="253"/>
        <end position="368"/>
    </location>
</feature>
<comment type="subcellular location">
    <subcellularLocation>
        <location evidence="1">Membrane</location>
    </subcellularLocation>
</comment>
<dbReference type="Gene3D" id="2.60.40.60">
    <property type="entry name" value="Cadherins"/>
    <property type="match status" value="4"/>
</dbReference>
<keyword evidence="11" id="KW-1185">Reference proteome</keyword>
<evidence type="ECO:0000256" key="3">
    <source>
        <dbReference type="ARBA" id="ARBA00022837"/>
    </source>
</evidence>
<proteinExistence type="predicted"/>
<keyword evidence="2" id="KW-0677">Repeat</keyword>
<organism evidence="10 11">
    <name type="scientific">Podarcis lilfordi</name>
    <name type="common">Lilford's wall lizard</name>
    <dbReference type="NCBI Taxonomy" id="74358"/>
    <lineage>
        <taxon>Eukaryota</taxon>
        <taxon>Metazoa</taxon>
        <taxon>Chordata</taxon>
        <taxon>Craniata</taxon>
        <taxon>Vertebrata</taxon>
        <taxon>Euteleostomi</taxon>
        <taxon>Lepidosauria</taxon>
        <taxon>Squamata</taxon>
        <taxon>Bifurcata</taxon>
        <taxon>Unidentata</taxon>
        <taxon>Episquamata</taxon>
        <taxon>Laterata</taxon>
        <taxon>Lacertibaenia</taxon>
        <taxon>Lacertidae</taxon>
        <taxon>Podarcis</taxon>
    </lineage>
</organism>
<dbReference type="PROSITE" id="PS50268">
    <property type="entry name" value="CADHERIN_2"/>
    <property type="match status" value="4"/>
</dbReference>
<reference evidence="10" key="1">
    <citation type="submission" date="2022-12" db="EMBL/GenBank/DDBJ databases">
        <authorList>
            <person name="Alioto T."/>
            <person name="Alioto T."/>
            <person name="Gomez Garrido J."/>
        </authorList>
    </citation>
    <scope>NUCLEOTIDE SEQUENCE</scope>
</reference>
<dbReference type="InterPro" id="IPR039808">
    <property type="entry name" value="Cadherin"/>
</dbReference>
<dbReference type="SMART" id="SM00112">
    <property type="entry name" value="CA"/>
    <property type="match status" value="3"/>
</dbReference>
<dbReference type="Pfam" id="PF00028">
    <property type="entry name" value="Cadherin"/>
    <property type="match status" value="1"/>
</dbReference>
<dbReference type="GO" id="GO:0016342">
    <property type="term" value="C:catenin complex"/>
    <property type="evidence" value="ECO:0007669"/>
    <property type="project" value="TreeGrafter"/>
</dbReference>
<evidence type="ECO:0000256" key="2">
    <source>
        <dbReference type="ARBA" id="ARBA00022737"/>
    </source>
</evidence>
<accession>A0AA35PJ41</accession>
<dbReference type="CDD" id="cd11304">
    <property type="entry name" value="Cadherin_repeat"/>
    <property type="match status" value="3"/>
</dbReference>
<evidence type="ECO:0000259" key="9">
    <source>
        <dbReference type="PROSITE" id="PS50268"/>
    </source>
</evidence>
<dbReference type="AlphaFoldDB" id="A0AA35PJ41"/>
<feature type="chain" id="PRO_5041324770" evidence="8">
    <location>
        <begin position="23"/>
        <end position="838"/>
    </location>
</feature>
<dbReference type="PANTHER" id="PTHR24027">
    <property type="entry name" value="CADHERIN-23"/>
    <property type="match status" value="1"/>
</dbReference>
<evidence type="ECO:0000256" key="5">
    <source>
        <dbReference type="PROSITE-ProRule" id="PRU00043"/>
    </source>
</evidence>
<keyword evidence="8" id="KW-0732">Signal</keyword>
<protein>
    <submittedName>
        <fullName evidence="10">Cadherin-related family member 5-like</fullName>
    </submittedName>
</protein>
<dbReference type="GO" id="GO:0005509">
    <property type="term" value="F:calcium ion binding"/>
    <property type="evidence" value="ECO:0007669"/>
    <property type="project" value="UniProtKB-UniRule"/>
</dbReference>
<feature type="transmembrane region" description="Helical" evidence="7">
    <location>
        <begin position="492"/>
        <end position="514"/>
    </location>
</feature>
<evidence type="ECO:0000313" key="10">
    <source>
        <dbReference type="EMBL" id="CAI5786622.1"/>
    </source>
</evidence>
<keyword evidence="3 5" id="KW-0106">Calcium</keyword>
<sequence>MPPLTCGVLFLAIDMSFRLITAVADQCSGGSNIFTEIPENSPYGTLVCRLMVSGDPEGDAVQLTLGGIDADWFYLDGKAVRLNVSEEKVLDREALETPVLMVSFTCTEDGFSPAEYRIIVQVMNENDNKPRFQEDTILTQNISELAAPHSVIFSTQAEDADGDTLMYVIDGTSADAKYFRIDLPNSGRIVLGKALDFETKRHLEFVIHAVEMNTKERYNSSARIHVNVMDGDDQYPQFLPCNFLSHDGVGVCVSPVYTANITEGEVKVVYLLQTEPLQFLPGPIHAEDGDRDLKAAITYSILSGTDHGYFHMDNVTGAITMLRPVESRIQTPVYSLSVMASQVNDAKKYAVTEVRVRILAANSHAPHFEKSLHQAFVHEGESTASLVLTYGRRVLFVLATDMDFPDGFNPAVRYSLRRQSNHTQLFQVTPGGLLIARADHLSALQRYALQILARDEESGETANTTVNVEVLSPGQAVPLDPLEAGHQGTMDAGILAGGLGALLLVTAIILFLILRAMKKRQRRQQNMERAALAMEKHPNVVNAGKASPHPDNVYFQNEGYSDLGDEAPKTYGGQAALNSKLDSARSGKGLPVGDAPLANSVPKGGGQARASAAPKKPEEEEEAKTALVNGKALEQRPSLCLEDEALPKAAEQPVEMRVVEDEDEEDEEDEATLFPVGSEENQFGDTIGGPEEEQRSEGGPQQGGESVPEGKLAANGGPSHVEPAPQSPTADRNCEGGRGAGEHPGSPSESMDASQVVPCGTSAPGDTEPSDTTPAPKEPVPPLPRLEKLPTEDEEEDDGEETPKATSPTYRDPLAPLPVSDVRMPATLLQLLEDSIEC</sequence>
<dbReference type="InterPro" id="IPR002126">
    <property type="entry name" value="Cadherin-like_dom"/>
</dbReference>
<dbReference type="GO" id="GO:0008013">
    <property type="term" value="F:beta-catenin binding"/>
    <property type="evidence" value="ECO:0007669"/>
    <property type="project" value="TreeGrafter"/>
</dbReference>
<feature type="compositionally biased region" description="Acidic residues" evidence="6">
    <location>
        <begin position="660"/>
        <end position="671"/>
    </location>
</feature>
<evidence type="ECO:0000256" key="4">
    <source>
        <dbReference type="ARBA" id="ARBA00023136"/>
    </source>
</evidence>
<dbReference type="InterPro" id="IPR015919">
    <property type="entry name" value="Cadherin-like_sf"/>
</dbReference>
<dbReference type="GO" id="GO:0007156">
    <property type="term" value="P:homophilic cell adhesion via plasma membrane adhesion molecules"/>
    <property type="evidence" value="ECO:0007669"/>
    <property type="project" value="InterPro"/>
</dbReference>
<evidence type="ECO:0000313" key="11">
    <source>
        <dbReference type="Proteomes" id="UP001178461"/>
    </source>
</evidence>
<feature type="region of interest" description="Disordered" evidence="6">
    <location>
        <begin position="583"/>
        <end position="818"/>
    </location>
</feature>
<evidence type="ECO:0000256" key="1">
    <source>
        <dbReference type="ARBA" id="ARBA00004370"/>
    </source>
</evidence>
<dbReference type="PRINTS" id="PR00205">
    <property type="entry name" value="CADHERIN"/>
</dbReference>